<dbReference type="SUPFAM" id="SSF141530">
    <property type="entry name" value="PTSIIA/GutA-like"/>
    <property type="match status" value="1"/>
</dbReference>
<dbReference type="PROSITE" id="PS51097">
    <property type="entry name" value="PTS_EIIA_TYPE_5"/>
    <property type="match status" value="1"/>
</dbReference>
<dbReference type="STRING" id="391937.NA2_10975"/>
<sequence length="126" mass="12810">MPVFLKTRITAIGPEVAELAEGGVLILFADGAPEELAEVSVLHATQEGPAPDAPGAGTPVRVGTVSAEITAMGDAAWNKVREIGHVVINFNGADAVERPGEICASEIEPSVLVAALETGAVITIGE</sequence>
<protein>
    <submittedName>
        <fullName evidence="2">PTS system glucitol/sorbitol-specific transporter subunit IIA</fullName>
    </submittedName>
</protein>
<dbReference type="InterPro" id="IPR004716">
    <property type="entry name" value="PTS_IIA_glucitol/sorbitol-sp"/>
</dbReference>
<reference evidence="2 3" key="1">
    <citation type="journal article" date="2012" name="J. Bacteriol.">
        <title>Genome Sequence of Nitratireductor pacificus Type Strain pht-3B.</title>
        <authorList>
            <person name="Lai Q."/>
            <person name="Li G."/>
            <person name="Shao Z."/>
        </authorList>
    </citation>
    <scope>NUCLEOTIDE SEQUENCE [LARGE SCALE GENOMIC DNA]</scope>
    <source>
        <strain evidence="3">pht-3B</strain>
    </source>
</reference>
<evidence type="ECO:0000313" key="3">
    <source>
        <dbReference type="Proteomes" id="UP000006786"/>
    </source>
</evidence>
<feature type="modified residue" description="Phosphohistidine; by HPr" evidence="1">
    <location>
        <position position="43"/>
    </location>
</feature>
<organism evidence="2 3">
    <name type="scientific">Nitratireductor pacificus pht-3B</name>
    <dbReference type="NCBI Taxonomy" id="391937"/>
    <lineage>
        <taxon>Bacteria</taxon>
        <taxon>Pseudomonadati</taxon>
        <taxon>Pseudomonadota</taxon>
        <taxon>Alphaproteobacteria</taxon>
        <taxon>Hyphomicrobiales</taxon>
        <taxon>Phyllobacteriaceae</taxon>
        <taxon>Nitratireductor</taxon>
    </lineage>
</organism>
<dbReference type="GO" id="GO:0005737">
    <property type="term" value="C:cytoplasm"/>
    <property type="evidence" value="ECO:0007669"/>
    <property type="project" value="InterPro"/>
</dbReference>
<dbReference type="InterPro" id="IPR036665">
    <property type="entry name" value="PTS_IIA_glucitol/sorbitol_sf"/>
</dbReference>
<keyword evidence="3" id="KW-1185">Reference proteome</keyword>
<dbReference type="PATRIC" id="fig|391937.3.peg.2264"/>
<evidence type="ECO:0000256" key="1">
    <source>
        <dbReference type="PROSITE-ProRule" id="PRU00420"/>
    </source>
</evidence>
<dbReference type="OrthoDB" id="5113885at2"/>
<dbReference type="RefSeq" id="WP_008596901.1">
    <property type="nucleotide sequence ID" value="NZ_AMRM01000011.1"/>
</dbReference>
<dbReference type="Proteomes" id="UP000006786">
    <property type="component" value="Unassembled WGS sequence"/>
</dbReference>
<dbReference type="GO" id="GO:0008982">
    <property type="term" value="F:protein-N(PI)-phosphohistidine-sugar phosphotransferase activity"/>
    <property type="evidence" value="ECO:0007669"/>
    <property type="project" value="InterPro"/>
</dbReference>
<dbReference type="PANTHER" id="PTHR40398">
    <property type="entry name" value="PTS SYSTEM GLUCITOL/SORBITOL-SPECIFIC EIIA COMPONENT"/>
    <property type="match status" value="1"/>
</dbReference>
<dbReference type="GO" id="GO:0009401">
    <property type="term" value="P:phosphoenolpyruvate-dependent sugar phosphotransferase system"/>
    <property type="evidence" value="ECO:0007669"/>
    <property type="project" value="InterPro"/>
</dbReference>
<dbReference type="AlphaFoldDB" id="K2M9B2"/>
<dbReference type="PANTHER" id="PTHR40398:SF1">
    <property type="entry name" value="PTS SYSTEM GLUCITOL_SORBITOL-SPECIFIC EIIA COMPONENT"/>
    <property type="match status" value="1"/>
</dbReference>
<gene>
    <name evidence="2" type="ORF">NA2_10975</name>
</gene>
<proteinExistence type="predicted"/>
<name>K2M9B2_9HYPH</name>
<evidence type="ECO:0000313" key="2">
    <source>
        <dbReference type="EMBL" id="EKF18701.1"/>
    </source>
</evidence>
<dbReference type="GO" id="GO:0016301">
    <property type="term" value="F:kinase activity"/>
    <property type="evidence" value="ECO:0007669"/>
    <property type="project" value="TreeGrafter"/>
</dbReference>
<dbReference type="EMBL" id="AMRM01000011">
    <property type="protein sequence ID" value="EKF18701.1"/>
    <property type="molecule type" value="Genomic_DNA"/>
</dbReference>
<comment type="caution">
    <text evidence="2">The sequence shown here is derived from an EMBL/GenBank/DDBJ whole genome shotgun (WGS) entry which is preliminary data.</text>
</comment>
<dbReference type="Gene3D" id="2.40.33.40">
    <property type="entry name" value="Phosphotransferase system, glucitol/sorbitol-specific IIA component"/>
    <property type="match status" value="1"/>
</dbReference>
<dbReference type="eggNOG" id="COG3731">
    <property type="taxonomic scope" value="Bacteria"/>
</dbReference>
<dbReference type="Pfam" id="PF03829">
    <property type="entry name" value="PTSIIA_gutA"/>
    <property type="match status" value="1"/>
</dbReference>
<accession>K2M9B2</accession>